<proteinExistence type="predicted"/>
<reference evidence="3" key="1">
    <citation type="submission" date="2020-11" db="EMBL/GenBank/DDBJ databases">
        <authorList>
            <person name="Tran Van P."/>
        </authorList>
    </citation>
    <scope>NUCLEOTIDE SEQUENCE</scope>
</reference>
<keyword evidence="2" id="KW-0472">Membrane</keyword>
<name>A0A7R8XBK4_9CRUS</name>
<feature type="compositionally biased region" description="Basic and acidic residues" evidence="1">
    <location>
        <begin position="10"/>
        <end position="19"/>
    </location>
</feature>
<dbReference type="OrthoDB" id="8025279at2759"/>
<evidence type="ECO:0000256" key="2">
    <source>
        <dbReference type="SAM" id="Phobius"/>
    </source>
</evidence>
<feature type="transmembrane region" description="Helical" evidence="2">
    <location>
        <begin position="77"/>
        <end position="95"/>
    </location>
</feature>
<keyword evidence="2" id="KW-0812">Transmembrane</keyword>
<dbReference type="AlphaFoldDB" id="A0A7R8XBK4"/>
<dbReference type="EMBL" id="LR900996">
    <property type="protein sequence ID" value="CAD7247522.1"/>
    <property type="molecule type" value="Genomic_DNA"/>
</dbReference>
<evidence type="ECO:0000313" key="3">
    <source>
        <dbReference type="EMBL" id="CAD7247522.1"/>
    </source>
</evidence>
<dbReference type="EMBL" id="CAJPEV010001479">
    <property type="protein sequence ID" value="CAG0892894.1"/>
    <property type="molecule type" value="Genomic_DNA"/>
</dbReference>
<evidence type="ECO:0000313" key="4">
    <source>
        <dbReference type="Proteomes" id="UP000677054"/>
    </source>
</evidence>
<organism evidence="3">
    <name type="scientific">Darwinula stevensoni</name>
    <dbReference type="NCBI Taxonomy" id="69355"/>
    <lineage>
        <taxon>Eukaryota</taxon>
        <taxon>Metazoa</taxon>
        <taxon>Ecdysozoa</taxon>
        <taxon>Arthropoda</taxon>
        <taxon>Crustacea</taxon>
        <taxon>Oligostraca</taxon>
        <taxon>Ostracoda</taxon>
        <taxon>Podocopa</taxon>
        <taxon>Podocopida</taxon>
        <taxon>Darwinulocopina</taxon>
        <taxon>Darwinuloidea</taxon>
        <taxon>Darwinulidae</taxon>
        <taxon>Darwinula</taxon>
    </lineage>
</organism>
<evidence type="ECO:0000256" key="1">
    <source>
        <dbReference type="SAM" id="MobiDB-lite"/>
    </source>
</evidence>
<feature type="region of interest" description="Disordered" evidence="1">
    <location>
        <begin position="37"/>
        <end position="71"/>
    </location>
</feature>
<sequence length="108" mass="11515">MENPTFTDDDGVRPRKHDAIGTQVVEGSLSTAIQRALGTHADAAGDSSEKLAGSESQEDGSGSLPPEKDEVHLKRRVGLLSGVALIVGTMIGTFCRRLRANPFKWLQG</sequence>
<dbReference type="Proteomes" id="UP000677054">
    <property type="component" value="Unassembled WGS sequence"/>
</dbReference>
<keyword evidence="2" id="KW-1133">Transmembrane helix</keyword>
<keyword evidence="4" id="KW-1185">Reference proteome</keyword>
<accession>A0A7R8XBK4</accession>
<gene>
    <name evidence="3" type="ORF">DSTB1V02_LOCUS7353</name>
</gene>
<feature type="region of interest" description="Disordered" evidence="1">
    <location>
        <begin position="1"/>
        <end position="24"/>
    </location>
</feature>
<protein>
    <submittedName>
        <fullName evidence="3">Uncharacterized protein</fullName>
    </submittedName>
</protein>